<dbReference type="InterPro" id="IPR057268">
    <property type="entry name" value="Ribosomal_L18"/>
</dbReference>
<dbReference type="InterPro" id="IPR005484">
    <property type="entry name" value="Ribosomal_uL18_bac/plant/anim"/>
</dbReference>
<keyword evidence="5 7" id="KW-0687">Ribonucleoprotein</keyword>
<comment type="subunit">
    <text evidence="7">Part of the 50S ribosomal subunit; part of the 5S rRNA/L5/L18/L25 subcomplex. Contacts the 5S and 23S rRNAs.</text>
</comment>
<dbReference type="AlphaFoldDB" id="A0A2M8GMC2"/>
<comment type="caution">
    <text evidence="8">The sequence shown here is derived from an EMBL/GenBank/DDBJ whole genome shotgun (WGS) entry which is preliminary data.</text>
</comment>
<evidence type="ECO:0000256" key="1">
    <source>
        <dbReference type="ARBA" id="ARBA00007116"/>
    </source>
</evidence>
<dbReference type="GO" id="GO:0006412">
    <property type="term" value="P:translation"/>
    <property type="evidence" value="ECO:0007669"/>
    <property type="project" value="UniProtKB-UniRule"/>
</dbReference>
<evidence type="ECO:0000256" key="7">
    <source>
        <dbReference type="HAMAP-Rule" id="MF_01337"/>
    </source>
</evidence>
<dbReference type="CDD" id="cd00432">
    <property type="entry name" value="Ribosomal_L18_L5e"/>
    <property type="match status" value="1"/>
</dbReference>
<name>A0A2M8GMC2_9BACT</name>
<dbReference type="Gene3D" id="3.30.420.100">
    <property type="match status" value="1"/>
</dbReference>
<evidence type="ECO:0000313" key="8">
    <source>
        <dbReference type="EMBL" id="PJC81691.1"/>
    </source>
</evidence>
<organism evidence="8 9">
    <name type="scientific">Candidatus Roizmanbacteria bacterium CG_4_8_14_3_um_filter_36_10</name>
    <dbReference type="NCBI Taxonomy" id="1974834"/>
    <lineage>
        <taxon>Bacteria</taxon>
        <taxon>Candidatus Roizmaniibacteriota</taxon>
    </lineage>
</organism>
<dbReference type="Pfam" id="PF00861">
    <property type="entry name" value="Ribosomal_L18p"/>
    <property type="match status" value="1"/>
</dbReference>
<keyword evidence="4 7" id="KW-0689">Ribosomal protein</keyword>
<evidence type="ECO:0000256" key="5">
    <source>
        <dbReference type="ARBA" id="ARBA00023274"/>
    </source>
</evidence>
<evidence type="ECO:0000256" key="4">
    <source>
        <dbReference type="ARBA" id="ARBA00022980"/>
    </source>
</evidence>
<dbReference type="GO" id="GO:0022625">
    <property type="term" value="C:cytosolic large ribosomal subunit"/>
    <property type="evidence" value="ECO:0007669"/>
    <property type="project" value="TreeGrafter"/>
</dbReference>
<keyword evidence="2 7" id="KW-0699">rRNA-binding</keyword>
<dbReference type="SUPFAM" id="SSF53137">
    <property type="entry name" value="Translational machinery components"/>
    <property type="match status" value="1"/>
</dbReference>
<dbReference type="PANTHER" id="PTHR12899">
    <property type="entry name" value="39S RIBOSOMAL PROTEIN L18, MITOCHONDRIAL"/>
    <property type="match status" value="1"/>
</dbReference>
<proteinExistence type="inferred from homology"/>
<evidence type="ECO:0000256" key="6">
    <source>
        <dbReference type="ARBA" id="ARBA00035197"/>
    </source>
</evidence>
<keyword evidence="3 7" id="KW-0694">RNA-binding</keyword>
<dbReference type="InterPro" id="IPR004389">
    <property type="entry name" value="Ribosomal_uL18_bac-type"/>
</dbReference>
<gene>
    <name evidence="7" type="primary">rplR</name>
    <name evidence="8" type="ORF">CO007_03315</name>
</gene>
<protein>
    <recommendedName>
        <fullName evidence="6 7">Large ribosomal subunit protein uL18</fullName>
    </recommendedName>
</protein>
<dbReference type="HAMAP" id="MF_01337_B">
    <property type="entry name" value="Ribosomal_uL18_B"/>
    <property type="match status" value="1"/>
</dbReference>
<sequence length="122" mass="14028">MIAVRTFDKKLRRKIKIRSRIFGNNDRPRISVFRSNRYIYAQAINDEKRITLCAVSSLNFKPDKAATKKSTRREQSRLIGIKLAEKMKKININQAIFDRGSYSYHGRVAAVADGLREGGIKI</sequence>
<comment type="function">
    <text evidence="7">This is one of the proteins that bind and probably mediate the attachment of the 5S RNA into the large ribosomal subunit, where it forms part of the central protuberance.</text>
</comment>
<comment type="similarity">
    <text evidence="1 7">Belongs to the universal ribosomal protein uL18 family.</text>
</comment>
<dbReference type="Proteomes" id="UP000229370">
    <property type="component" value="Unassembled WGS sequence"/>
</dbReference>
<evidence type="ECO:0000313" key="9">
    <source>
        <dbReference type="Proteomes" id="UP000229370"/>
    </source>
</evidence>
<dbReference type="GO" id="GO:0008097">
    <property type="term" value="F:5S rRNA binding"/>
    <property type="evidence" value="ECO:0007669"/>
    <property type="project" value="TreeGrafter"/>
</dbReference>
<accession>A0A2M8GMC2</accession>
<reference evidence="9" key="1">
    <citation type="submission" date="2017-09" db="EMBL/GenBank/DDBJ databases">
        <title>Depth-based differentiation of microbial function through sediment-hosted aquifers and enrichment of novel symbionts in the deep terrestrial subsurface.</title>
        <authorList>
            <person name="Probst A.J."/>
            <person name="Ladd B."/>
            <person name="Jarett J.K."/>
            <person name="Geller-Mcgrath D.E."/>
            <person name="Sieber C.M.K."/>
            <person name="Emerson J.B."/>
            <person name="Anantharaman K."/>
            <person name="Thomas B.C."/>
            <person name="Malmstrom R."/>
            <person name="Stieglmeier M."/>
            <person name="Klingl A."/>
            <person name="Woyke T."/>
            <person name="Ryan C.M."/>
            <person name="Banfield J.F."/>
        </authorList>
    </citation>
    <scope>NUCLEOTIDE SEQUENCE [LARGE SCALE GENOMIC DNA]</scope>
</reference>
<dbReference type="PANTHER" id="PTHR12899:SF3">
    <property type="entry name" value="LARGE RIBOSOMAL SUBUNIT PROTEIN UL18M"/>
    <property type="match status" value="1"/>
</dbReference>
<evidence type="ECO:0000256" key="3">
    <source>
        <dbReference type="ARBA" id="ARBA00022884"/>
    </source>
</evidence>
<dbReference type="NCBIfam" id="TIGR00060">
    <property type="entry name" value="L18_bact"/>
    <property type="match status" value="1"/>
</dbReference>
<dbReference type="EMBL" id="PFQK01000055">
    <property type="protein sequence ID" value="PJC81691.1"/>
    <property type="molecule type" value="Genomic_DNA"/>
</dbReference>
<evidence type="ECO:0000256" key="2">
    <source>
        <dbReference type="ARBA" id="ARBA00022730"/>
    </source>
</evidence>
<dbReference type="GO" id="GO:0003735">
    <property type="term" value="F:structural constituent of ribosome"/>
    <property type="evidence" value="ECO:0007669"/>
    <property type="project" value="InterPro"/>
</dbReference>